<organism evidence="9 10">
    <name type="scientific">Nadsonia fulvescens var. elongata DSM 6958</name>
    <dbReference type="NCBI Taxonomy" id="857566"/>
    <lineage>
        <taxon>Eukaryota</taxon>
        <taxon>Fungi</taxon>
        <taxon>Dikarya</taxon>
        <taxon>Ascomycota</taxon>
        <taxon>Saccharomycotina</taxon>
        <taxon>Dipodascomycetes</taxon>
        <taxon>Dipodascales</taxon>
        <taxon>Dipodascales incertae sedis</taxon>
        <taxon>Nadsonia</taxon>
    </lineage>
</organism>
<comment type="similarity">
    <text evidence="2">Belongs to the DAMOX/DASOX family.</text>
</comment>
<dbReference type="EMBL" id="KV454406">
    <property type="protein sequence ID" value="ODQ67939.1"/>
    <property type="molecule type" value="Genomic_DNA"/>
</dbReference>
<feature type="region of interest" description="Disordered" evidence="7">
    <location>
        <begin position="37"/>
        <end position="58"/>
    </location>
</feature>
<dbReference type="STRING" id="857566.A0A1E3PRA5"/>
<feature type="binding site" evidence="6">
    <location>
        <position position="190"/>
    </location>
    <ligand>
        <name>FAD</name>
        <dbReference type="ChEBI" id="CHEBI:57692"/>
    </ligand>
</feature>
<dbReference type="Gene3D" id="3.40.50.720">
    <property type="entry name" value="NAD(P)-binding Rossmann-like Domain"/>
    <property type="match status" value="1"/>
</dbReference>
<reference evidence="9 10" key="1">
    <citation type="journal article" date="2016" name="Proc. Natl. Acad. Sci. U.S.A.">
        <title>Comparative genomics of biotechnologically important yeasts.</title>
        <authorList>
            <person name="Riley R."/>
            <person name="Haridas S."/>
            <person name="Wolfe K.H."/>
            <person name="Lopes M.R."/>
            <person name="Hittinger C.T."/>
            <person name="Goeker M."/>
            <person name="Salamov A.A."/>
            <person name="Wisecaver J.H."/>
            <person name="Long T.M."/>
            <person name="Calvey C.H."/>
            <person name="Aerts A.L."/>
            <person name="Barry K.W."/>
            <person name="Choi C."/>
            <person name="Clum A."/>
            <person name="Coughlan A.Y."/>
            <person name="Deshpande S."/>
            <person name="Douglass A.P."/>
            <person name="Hanson S.J."/>
            <person name="Klenk H.-P."/>
            <person name="LaButti K.M."/>
            <person name="Lapidus A."/>
            <person name="Lindquist E.A."/>
            <person name="Lipzen A.M."/>
            <person name="Meier-Kolthoff J.P."/>
            <person name="Ohm R.A."/>
            <person name="Otillar R.P."/>
            <person name="Pangilinan J.L."/>
            <person name="Peng Y."/>
            <person name="Rokas A."/>
            <person name="Rosa C.A."/>
            <person name="Scheuner C."/>
            <person name="Sibirny A.A."/>
            <person name="Slot J.C."/>
            <person name="Stielow J.B."/>
            <person name="Sun H."/>
            <person name="Kurtzman C.P."/>
            <person name="Blackwell M."/>
            <person name="Grigoriev I.V."/>
            <person name="Jeffries T.W."/>
        </authorList>
    </citation>
    <scope>NUCLEOTIDE SEQUENCE [LARGE SCALE GENOMIC DNA]</scope>
    <source>
        <strain evidence="9 10">DSM 6958</strain>
    </source>
</reference>
<dbReference type="Gene3D" id="3.30.9.10">
    <property type="entry name" value="D-Amino Acid Oxidase, subunit A, domain 2"/>
    <property type="match status" value="1"/>
</dbReference>
<dbReference type="PANTHER" id="PTHR11530">
    <property type="entry name" value="D-AMINO ACID OXIDASE"/>
    <property type="match status" value="1"/>
</dbReference>
<keyword evidence="3" id="KW-0285">Flavoprotein</keyword>
<keyword evidence="5" id="KW-0560">Oxidoreductase</keyword>
<evidence type="ECO:0000256" key="6">
    <source>
        <dbReference type="PIRSR" id="PIRSR000189-1"/>
    </source>
</evidence>
<accession>A0A1E3PRA5</accession>
<evidence type="ECO:0000256" key="7">
    <source>
        <dbReference type="SAM" id="MobiDB-lite"/>
    </source>
</evidence>
<evidence type="ECO:0000256" key="1">
    <source>
        <dbReference type="ARBA" id="ARBA00001974"/>
    </source>
</evidence>
<keyword evidence="4 6" id="KW-0274">FAD</keyword>
<dbReference type="InterPro" id="IPR006076">
    <property type="entry name" value="FAD-dep_OxRdtase"/>
</dbReference>
<dbReference type="PIRSF" id="PIRSF000189">
    <property type="entry name" value="D-aa_oxidase"/>
    <property type="match status" value="1"/>
</dbReference>
<dbReference type="GO" id="GO:0071949">
    <property type="term" value="F:FAD binding"/>
    <property type="evidence" value="ECO:0007669"/>
    <property type="project" value="InterPro"/>
</dbReference>
<dbReference type="AlphaFoldDB" id="A0A1E3PRA5"/>
<dbReference type="Pfam" id="PF01266">
    <property type="entry name" value="DAO"/>
    <property type="match status" value="1"/>
</dbReference>
<dbReference type="PANTHER" id="PTHR11530:SF11">
    <property type="entry name" value="D-ASPARTATE OXIDASE"/>
    <property type="match status" value="1"/>
</dbReference>
<gene>
    <name evidence="9" type="ORF">NADFUDRAFT_81055</name>
</gene>
<evidence type="ECO:0000313" key="9">
    <source>
        <dbReference type="EMBL" id="ODQ67939.1"/>
    </source>
</evidence>
<sequence length="397" mass="44441">MSQSEILIVGSGVIGLTAALYLTEKYPDVKIKLVAREMPPSSNTQRPDSRALINDNQPPNMEWTRGQWASPWAGAIFHPTPNVAPWRQRLETESFRLYWKWSNLDVTAGIEQRQMRAFYDSTSLVNPKTGVWAKKLMPKFRWLQDNELPGRGVTHGAEYTSINVNPWVYLPWLRQKLESEFGVKFIRAEVSSLTSAVQAYKSPNVTSKDVIVVNATGLGSRSLNDVQDENVVAVRGQTMWVKTSYAGPQALRTGEEYTYCIPRTFSGGIILGGISQPDNTSLEADEHLKGNILERIEDLMPEVFEDVTSKQEEGVDHGSFGLGESKFLYKGKPVYVMKDIVGFRPGKTDGFRLEREGSVIHAYGFEGEGYIYSGGVARAITDYVGDILSFKQPRSKL</sequence>
<dbReference type="GO" id="GO:0019478">
    <property type="term" value="P:D-amino acid catabolic process"/>
    <property type="evidence" value="ECO:0007669"/>
    <property type="project" value="TreeGrafter"/>
</dbReference>
<dbReference type="OrthoDB" id="409956at2759"/>
<dbReference type="InterPro" id="IPR023209">
    <property type="entry name" value="DAO"/>
</dbReference>
<feature type="domain" description="FAD dependent oxidoreductase" evidence="8">
    <location>
        <begin position="6"/>
        <end position="382"/>
    </location>
</feature>
<evidence type="ECO:0000256" key="3">
    <source>
        <dbReference type="ARBA" id="ARBA00022630"/>
    </source>
</evidence>
<feature type="binding site" evidence="6">
    <location>
        <position position="216"/>
    </location>
    <ligand>
        <name>FAD</name>
        <dbReference type="ChEBI" id="CHEBI:57692"/>
    </ligand>
</feature>
<evidence type="ECO:0000259" key="8">
    <source>
        <dbReference type="Pfam" id="PF01266"/>
    </source>
</evidence>
<proteinExistence type="inferred from homology"/>
<dbReference type="SUPFAM" id="SSF51971">
    <property type="entry name" value="Nucleotide-binding domain"/>
    <property type="match status" value="1"/>
</dbReference>
<evidence type="ECO:0000256" key="5">
    <source>
        <dbReference type="ARBA" id="ARBA00023002"/>
    </source>
</evidence>
<dbReference type="GO" id="GO:0003884">
    <property type="term" value="F:D-amino-acid oxidase activity"/>
    <property type="evidence" value="ECO:0007669"/>
    <property type="project" value="InterPro"/>
</dbReference>
<dbReference type="Proteomes" id="UP000095009">
    <property type="component" value="Unassembled WGS sequence"/>
</dbReference>
<evidence type="ECO:0000256" key="2">
    <source>
        <dbReference type="ARBA" id="ARBA00006730"/>
    </source>
</evidence>
<dbReference type="GO" id="GO:0005737">
    <property type="term" value="C:cytoplasm"/>
    <property type="evidence" value="ECO:0007669"/>
    <property type="project" value="TreeGrafter"/>
</dbReference>
<keyword evidence="10" id="KW-1185">Reference proteome</keyword>
<name>A0A1E3PRA5_9ASCO</name>
<comment type="cofactor">
    <cofactor evidence="1 6">
        <name>FAD</name>
        <dbReference type="ChEBI" id="CHEBI:57692"/>
    </cofactor>
</comment>
<protein>
    <submittedName>
        <fullName evidence="9">Nucleotide-binding domain-containing protein</fullName>
    </submittedName>
</protein>
<feature type="binding site" evidence="6">
    <location>
        <position position="367"/>
    </location>
    <ligand>
        <name>D-dopa</name>
        <dbReference type="ChEBI" id="CHEBI:149689"/>
    </ligand>
</feature>
<dbReference type="SUPFAM" id="SSF54373">
    <property type="entry name" value="FAD-linked reductases, C-terminal domain"/>
    <property type="match status" value="1"/>
</dbReference>
<feature type="binding site" evidence="6">
    <location>
        <position position="259"/>
    </location>
    <ligand>
        <name>D-dopa</name>
        <dbReference type="ChEBI" id="CHEBI:149689"/>
    </ligand>
</feature>
<evidence type="ECO:0000256" key="4">
    <source>
        <dbReference type="ARBA" id="ARBA00022827"/>
    </source>
</evidence>
<evidence type="ECO:0000313" key="10">
    <source>
        <dbReference type="Proteomes" id="UP000095009"/>
    </source>
</evidence>